<evidence type="ECO:0000256" key="1">
    <source>
        <dbReference type="ARBA" id="ARBA00000141"/>
    </source>
</evidence>
<comment type="catalytic activity">
    <reaction evidence="1">
        <text>D-ribulose 5-phosphate = (2S)-2-hydroxy-3-oxobutyl phosphate + formate + H(+)</text>
        <dbReference type="Rhea" id="RHEA:18457"/>
        <dbReference type="ChEBI" id="CHEBI:15378"/>
        <dbReference type="ChEBI" id="CHEBI:15740"/>
        <dbReference type="ChEBI" id="CHEBI:58121"/>
        <dbReference type="ChEBI" id="CHEBI:58830"/>
        <dbReference type="EC" id="4.1.99.12"/>
    </reaction>
</comment>
<dbReference type="AlphaFoldDB" id="A0A518BZY8"/>
<evidence type="ECO:0000256" key="9">
    <source>
        <dbReference type="ARBA" id="ARBA00018836"/>
    </source>
</evidence>
<dbReference type="Gene3D" id="3.40.50.10990">
    <property type="entry name" value="GTP cyclohydrolase II"/>
    <property type="match status" value="1"/>
</dbReference>
<keyword evidence="12" id="KW-0460">Magnesium</keyword>
<evidence type="ECO:0000256" key="6">
    <source>
        <dbReference type="ARBA" id="ARBA00005520"/>
    </source>
</evidence>
<evidence type="ECO:0000256" key="12">
    <source>
        <dbReference type="ARBA" id="ARBA00022842"/>
    </source>
</evidence>
<dbReference type="UniPathway" id="UPA00275">
    <property type="reaction ID" value="UER00399"/>
</dbReference>
<evidence type="ECO:0000256" key="5">
    <source>
        <dbReference type="ARBA" id="ARBA00004904"/>
    </source>
</evidence>
<sequence length="393" mass="42877">MDPISDILEALRNGEMIVLADDESRENEGDLVVAAQFLTPEIVSFMLRRAAGMMCVALSPAICQRLHLDPQTTVNTSSRSTAYTVSVDAHERFGVTTGVSAQDRVTTIRLLADPNTQPGDLVRPGHIHPLRAREGGTLVRAGQTEGSVDLCRLAGLEQAAVIIEVMKDDGTMARRPDLERLCAEENLRMCTVADVIEHRLTREVLVERVDEAPIETPAGPFRLIAYESKVDPMPHVALVKGDVGQRDANGITMDIDHPVLVRMHSQNLLGDVFGDITKPSGKALETAMHQIQTEGCGAIVYLRHEGMGSGLLKRLQSLRETSSDGEARPLPVTSQNEPGLRPPTRKQDYGIGSQILRDLGIRRMRLLTDHPFTPTALSGFGLAIEGFVPLLKP</sequence>
<evidence type="ECO:0000256" key="8">
    <source>
        <dbReference type="ARBA" id="ARBA00012153"/>
    </source>
</evidence>
<feature type="region of interest" description="Disordered" evidence="15">
    <location>
        <begin position="318"/>
        <end position="348"/>
    </location>
</feature>
<dbReference type="GO" id="GO:0008686">
    <property type="term" value="F:3,4-dihydroxy-2-butanone-4-phosphate synthase activity"/>
    <property type="evidence" value="ECO:0007669"/>
    <property type="project" value="UniProtKB-EC"/>
</dbReference>
<dbReference type="Pfam" id="PF00926">
    <property type="entry name" value="DHBP_synthase"/>
    <property type="match status" value="1"/>
</dbReference>
<dbReference type="GO" id="GO:0009231">
    <property type="term" value="P:riboflavin biosynthetic process"/>
    <property type="evidence" value="ECO:0007669"/>
    <property type="project" value="UniProtKB-UniPathway"/>
</dbReference>
<keyword evidence="10" id="KW-0686">Riboflavin biosynthesis</keyword>
<dbReference type="PANTHER" id="PTHR21327">
    <property type="entry name" value="GTP CYCLOHYDROLASE II-RELATED"/>
    <property type="match status" value="1"/>
</dbReference>
<dbReference type="GO" id="GO:0046872">
    <property type="term" value="F:metal ion binding"/>
    <property type="evidence" value="ECO:0007669"/>
    <property type="project" value="UniProtKB-KW"/>
</dbReference>
<evidence type="ECO:0000256" key="10">
    <source>
        <dbReference type="ARBA" id="ARBA00022619"/>
    </source>
</evidence>
<comment type="cofactor">
    <cofactor evidence="3">
        <name>Mg(2+)</name>
        <dbReference type="ChEBI" id="CHEBI:18420"/>
    </cofactor>
</comment>
<protein>
    <recommendedName>
        <fullName evidence="9">3,4-dihydroxy-2-butanone 4-phosphate synthase</fullName>
        <ecNumber evidence="8">4.1.99.12</ecNumber>
    </recommendedName>
</protein>
<dbReference type="InterPro" id="IPR036144">
    <property type="entry name" value="RibA-like_sf"/>
</dbReference>
<dbReference type="EC" id="4.1.99.12" evidence="8"/>
<dbReference type="NCBIfam" id="TIGR00506">
    <property type="entry name" value="ribB"/>
    <property type="match status" value="1"/>
</dbReference>
<evidence type="ECO:0000256" key="13">
    <source>
        <dbReference type="ARBA" id="ARBA00023211"/>
    </source>
</evidence>
<keyword evidence="11" id="KW-0479">Metal-binding</keyword>
<reference evidence="17 18" key="1">
    <citation type="submission" date="2019-02" db="EMBL/GenBank/DDBJ databases">
        <title>Deep-cultivation of Planctomycetes and their phenomic and genomic characterization uncovers novel biology.</title>
        <authorList>
            <person name="Wiegand S."/>
            <person name="Jogler M."/>
            <person name="Boedeker C."/>
            <person name="Pinto D."/>
            <person name="Vollmers J."/>
            <person name="Rivas-Marin E."/>
            <person name="Kohn T."/>
            <person name="Peeters S.H."/>
            <person name="Heuer A."/>
            <person name="Rast P."/>
            <person name="Oberbeckmann S."/>
            <person name="Bunk B."/>
            <person name="Jeske O."/>
            <person name="Meyerdierks A."/>
            <person name="Storesund J.E."/>
            <person name="Kallscheuer N."/>
            <person name="Luecker S."/>
            <person name="Lage O.M."/>
            <person name="Pohl T."/>
            <person name="Merkel B.J."/>
            <person name="Hornburger P."/>
            <person name="Mueller R.-W."/>
            <person name="Bruemmer F."/>
            <person name="Labrenz M."/>
            <person name="Spormann A.M."/>
            <person name="Op den Camp H."/>
            <person name="Overmann J."/>
            <person name="Amann R."/>
            <person name="Jetten M.S.M."/>
            <person name="Mascher T."/>
            <person name="Medema M.H."/>
            <person name="Devos D.P."/>
            <person name="Kaster A.-K."/>
            <person name="Ovreas L."/>
            <person name="Rohde M."/>
            <person name="Galperin M.Y."/>
            <person name="Jogler C."/>
        </authorList>
    </citation>
    <scope>NUCLEOTIDE SEQUENCE [LARGE SCALE GENOMIC DNA]</scope>
    <source>
        <strain evidence="17 18">Pan265</strain>
    </source>
</reference>
<evidence type="ECO:0000256" key="14">
    <source>
        <dbReference type="ARBA" id="ARBA00023239"/>
    </source>
</evidence>
<dbReference type="SUPFAM" id="SSF142695">
    <property type="entry name" value="RibA-like"/>
    <property type="match status" value="1"/>
</dbReference>
<dbReference type="EMBL" id="CP036280">
    <property type="protein sequence ID" value="QDU72535.1"/>
    <property type="molecule type" value="Genomic_DNA"/>
</dbReference>
<dbReference type="Gene3D" id="3.90.870.10">
    <property type="entry name" value="DHBP synthase"/>
    <property type="match status" value="1"/>
</dbReference>
<name>A0A518BZY8_9BACT</name>
<dbReference type="RefSeq" id="WP_236254403.1">
    <property type="nucleotide sequence ID" value="NZ_CP036280.1"/>
</dbReference>
<dbReference type="SUPFAM" id="SSF55821">
    <property type="entry name" value="YrdC/RibB"/>
    <property type="match status" value="1"/>
</dbReference>
<evidence type="ECO:0000313" key="17">
    <source>
        <dbReference type="EMBL" id="QDU72535.1"/>
    </source>
</evidence>
<organism evidence="17 18">
    <name type="scientific">Mucisphaera calidilacus</name>
    <dbReference type="NCBI Taxonomy" id="2527982"/>
    <lineage>
        <taxon>Bacteria</taxon>
        <taxon>Pseudomonadati</taxon>
        <taxon>Planctomycetota</taxon>
        <taxon>Phycisphaerae</taxon>
        <taxon>Phycisphaerales</taxon>
        <taxon>Phycisphaeraceae</taxon>
        <taxon>Mucisphaera</taxon>
    </lineage>
</organism>
<comment type="cofactor">
    <cofactor evidence="2">
        <name>Mn(2+)</name>
        <dbReference type="ChEBI" id="CHEBI:29035"/>
    </cofactor>
</comment>
<dbReference type="Pfam" id="PF00925">
    <property type="entry name" value="GTP_cyclohydro2"/>
    <property type="match status" value="1"/>
</dbReference>
<evidence type="ECO:0000313" key="18">
    <source>
        <dbReference type="Proteomes" id="UP000320386"/>
    </source>
</evidence>
<keyword evidence="14" id="KW-0456">Lyase</keyword>
<comment type="similarity">
    <text evidence="7">In the C-terminal section; belongs to the GTP cyclohydrolase II family.</text>
</comment>
<dbReference type="PANTHER" id="PTHR21327:SF18">
    <property type="entry name" value="3,4-DIHYDROXY-2-BUTANONE 4-PHOSPHATE SYNTHASE"/>
    <property type="match status" value="1"/>
</dbReference>
<evidence type="ECO:0000256" key="3">
    <source>
        <dbReference type="ARBA" id="ARBA00001946"/>
    </source>
</evidence>
<dbReference type="InterPro" id="IPR032677">
    <property type="entry name" value="GTP_cyclohydro_II"/>
</dbReference>
<comment type="pathway">
    <text evidence="5">Cofactor biosynthesis; riboflavin biosynthesis; 2-hydroxy-3-oxobutyl phosphate from D-ribulose 5-phosphate: step 1/1.</text>
</comment>
<dbReference type="InterPro" id="IPR000422">
    <property type="entry name" value="DHBP_synthase_RibB"/>
</dbReference>
<gene>
    <name evidence="17" type="primary">ribBA</name>
    <name evidence="17" type="ORF">Pan265_24040</name>
</gene>
<evidence type="ECO:0000256" key="15">
    <source>
        <dbReference type="SAM" id="MobiDB-lite"/>
    </source>
</evidence>
<dbReference type="Proteomes" id="UP000320386">
    <property type="component" value="Chromosome"/>
</dbReference>
<dbReference type="GO" id="GO:0003935">
    <property type="term" value="F:GTP cyclohydrolase II activity"/>
    <property type="evidence" value="ECO:0007669"/>
    <property type="project" value="TreeGrafter"/>
</dbReference>
<dbReference type="InterPro" id="IPR017945">
    <property type="entry name" value="DHBP_synth_RibB-like_a/b_dom"/>
</dbReference>
<keyword evidence="13" id="KW-0464">Manganese</keyword>
<feature type="domain" description="GTP cyclohydrolase II" evidence="16">
    <location>
        <begin position="207"/>
        <end position="389"/>
    </location>
</feature>
<proteinExistence type="inferred from homology"/>
<comment type="function">
    <text evidence="4">Catalyzes the conversion of D-ribulose 5-phosphate to formate and 3,4-dihydroxy-2-butanone 4-phosphate.</text>
</comment>
<evidence type="ECO:0000256" key="11">
    <source>
        <dbReference type="ARBA" id="ARBA00022723"/>
    </source>
</evidence>
<dbReference type="GO" id="GO:0005829">
    <property type="term" value="C:cytosol"/>
    <property type="evidence" value="ECO:0007669"/>
    <property type="project" value="TreeGrafter"/>
</dbReference>
<dbReference type="KEGG" id="mcad:Pan265_24040"/>
<evidence type="ECO:0000256" key="2">
    <source>
        <dbReference type="ARBA" id="ARBA00001936"/>
    </source>
</evidence>
<accession>A0A518BZY8</accession>
<evidence type="ECO:0000256" key="4">
    <source>
        <dbReference type="ARBA" id="ARBA00002284"/>
    </source>
</evidence>
<evidence type="ECO:0000256" key="7">
    <source>
        <dbReference type="ARBA" id="ARBA00008976"/>
    </source>
</evidence>
<comment type="similarity">
    <text evidence="6">In the N-terminal section; belongs to the DHBP synthase family.</text>
</comment>
<evidence type="ECO:0000259" key="16">
    <source>
        <dbReference type="Pfam" id="PF00925"/>
    </source>
</evidence>
<keyword evidence="18" id="KW-1185">Reference proteome</keyword>
<dbReference type="PIRSF" id="PIRSF001259">
    <property type="entry name" value="RibA"/>
    <property type="match status" value="1"/>
</dbReference>
<dbReference type="FunFam" id="3.90.870.10:FF:000001">
    <property type="entry name" value="Riboflavin biosynthesis protein RibBA"/>
    <property type="match status" value="1"/>
</dbReference>